<keyword evidence="5" id="KW-0539">Nucleus</keyword>
<feature type="domain" description="TF-B3" evidence="7">
    <location>
        <begin position="191"/>
        <end position="290"/>
    </location>
</feature>
<dbReference type="PROSITE" id="PS50863">
    <property type="entry name" value="B3"/>
    <property type="match status" value="2"/>
</dbReference>
<dbReference type="InterPro" id="IPR015300">
    <property type="entry name" value="DNA-bd_pseudobarrel_sf"/>
</dbReference>
<evidence type="ECO:0000256" key="2">
    <source>
        <dbReference type="ARBA" id="ARBA00023015"/>
    </source>
</evidence>
<keyword evidence="2" id="KW-0805">Transcription regulation</keyword>
<gene>
    <name evidence="8" type="ORF">CITCOLO1_LOCUS12400</name>
</gene>
<evidence type="ECO:0000256" key="3">
    <source>
        <dbReference type="ARBA" id="ARBA00023125"/>
    </source>
</evidence>
<keyword evidence="4" id="KW-0804">Transcription</keyword>
<dbReference type="InterPro" id="IPR050655">
    <property type="entry name" value="Plant_B3_domain"/>
</dbReference>
<dbReference type="CDD" id="cd10017">
    <property type="entry name" value="B3_DNA"/>
    <property type="match status" value="2"/>
</dbReference>
<comment type="subcellular location">
    <subcellularLocation>
        <location evidence="1">Nucleus</location>
    </subcellularLocation>
</comment>
<evidence type="ECO:0000256" key="5">
    <source>
        <dbReference type="ARBA" id="ARBA00023242"/>
    </source>
</evidence>
<dbReference type="PANTHER" id="PTHR31920:SF135">
    <property type="entry name" value="B3 DOMAIN-CONTAINING PROTEIN OS03G0621600-RELATED"/>
    <property type="match status" value="1"/>
</dbReference>
<dbReference type="SMART" id="SM01019">
    <property type="entry name" value="B3"/>
    <property type="match status" value="2"/>
</dbReference>
<dbReference type="Pfam" id="PF02362">
    <property type="entry name" value="B3"/>
    <property type="match status" value="2"/>
</dbReference>
<keyword evidence="9" id="KW-1185">Reference proteome</keyword>
<dbReference type="EMBL" id="OZ021738">
    <property type="protein sequence ID" value="CAK9320352.1"/>
    <property type="molecule type" value="Genomic_DNA"/>
</dbReference>
<dbReference type="InterPro" id="IPR003340">
    <property type="entry name" value="B3_DNA-bd"/>
</dbReference>
<feature type="compositionally biased region" description="Polar residues" evidence="6">
    <location>
        <begin position="172"/>
        <end position="182"/>
    </location>
</feature>
<feature type="region of interest" description="Disordered" evidence="6">
    <location>
        <begin position="135"/>
        <end position="185"/>
    </location>
</feature>
<sequence>MAKSQMALVDPLSRISSSLEFFKVFFPNSSSLRMSIPPAFVKYFNGRIPREAVIRDQSGQSWHVTLEELKNVVFFKDGWQEFVESHLLKLGDFLVFQYDGSHMFDVKIFSKNGCKKERVSRTGCPFPVVKVKDEPQPEHNYSTSLTRCKRSDSDVRSTDSSGTVPKSRRRSTSNLEELSPSKTAEHISTESPTFELIVKRWSHNAIHIPKTVMVTHNISLKPNLVIVNERGRSWLVTAKPISRGRFALTTGWPAFFRANSLREDDECIFEFVLDSNNLCGELKVKITRSLEITQEKQAAMVPEG</sequence>
<evidence type="ECO:0000256" key="1">
    <source>
        <dbReference type="ARBA" id="ARBA00004123"/>
    </source>
</evidence>
<evidence type="ECO:0000256" key="6">
    <source>
        <dbReference type="SAM" id="MobiDB-lite"/>
    </source>
</evidence>
<proteinExistence type="predicted"/>
<evidence type="ECO:0000256" key="4">
    <source>
        <dbReference type="ARBA" id="ARBA00023163"/>
    </source>
</evidence>
<accession>A0ABP0YK70</accession>
<reference evidence="8 9" key="1">
    <citation type="submission" date="2024-03" db="EMBL/GenBank/DDBJ databases">
        <authorList>
            <person name="Gkanogiannis A."/>
            <person name="Becerra Lopez-Lavalle L."/>
        </authorList>
    </citation>
    <scope>NUCLEOTIDE SEQUENCE [LARGE SCALE GENOMIC DNA]</scope>
</reference>
<dbReference type="PANTHER" id="PTHR31920">
    <property type="entry name" value="B3 DOMAIN-CONTAINING"/>
    <property type="match status" value="1"/>
</dbReference>
<evidence type="ECO:0000259" key="7">
    <source>
        <dbReference type="PROSITE" id="PS50863"/>
    </source>
</evidence>
<dbReference type="Gene3D" id="2.40.330.10">
    <property type="entry name" value="DNA-binding pseudobarrel domain"/>
    <property type="match status" value="2"/>
</dbReference>
<feature type="domain" description="TF-B3" evidence="7">
    <location>
        <begin position="19"/>
        <end position="112"/>
    </location>
</feature>
<organism evidence="8 9">
    <name type="scientific">Citrullus colocynthis</name>
    <name type="common">colocynth</name>
    <dbReference type="NCBI Taxonomy" id="252529"/>
    <lineage>
        <taxon>Eukaryota</taxon>
        <taxon>Viridiplantae</taxon>
        <taxon>Streptophyta</taxon>
        <taxon>Embryophyta</taxon>
        <taxon>Tracheophyta</taxon>
        <taxon>Spermatophyta</taxon>
        <taxon>Magnoliopsida</taxon>
        <taxon>eudicotyledons</taxon>
        <taxon>Gunneridae</taxon>
        <taxon>Pentapetalae</taxon>
        <taxon>rosids</taxon>
        <taxon>fabids</taxon>
        <taxon>Cucurbitales</taxon>
        <taxon>Cucurbitaceae</taxon>
        <taxon>Benincaseae</taxon>
        <taxon>Citrullus</taxon>
    </lineage>
</organism>
<name>A0ABP0YK70_9ROSI</name>
<evidence type="ECO:0000313" key="9">
    <source>
        <dbReference type="Proteomes" id="UP001642487"/>
    </source>
</evidence>
<dbReference type="Proteomes" id="UP001642487">
    <property type="component" value="Chromosome 4"/>
</dbReference>
<evidence type="ECO:0000313" key="8">
    <source>
        <dbReference type="EMBL" id="CAK9320352.1"/>
    </source>
</evidence>
<keyword evidence="3" id="KW-0238">DNA-binding</keyword>
<protein>
    <recommendedName>
        <fullName evidence="7">TF-B3 domain-containing protein</fullName>
    </recommendedName>
</protein>
<dbReference type="SUPFAM" id="SSF101936">
    <property type="entry name" value="DNA-binding pseudobarrel domain"/>
    <property type="match status" value="2"/>
</dbReference>